<dbReference type="EMBL" id="CP017315">
    <property type="protein sequence ID" value="AQS41948.1"/>
    <property type="molecule type" value="Genomic_DNA"/>
</dbReference>
<evidence type="ECO:0000259" key="5">
    <source>
        <dbReference type="Pfam" id="PF01464"/>
    </source>
</evidence>
<dbReference type="PROSITE" id="PS00922">
    <property type="entry name" value="TRANSGLYCOSYLASE"/>
    <property type="match status" value="1"/>
</dbReference>
<evidence type="ECO:0000313" key="7">
    <source>
        <dbReference type="Proteomes" id="UP000188912"/>
    </source>
</evidence>
<dbReference type="SUPFAM" id="SSF53955">
    <property type="entry name" value="Lysozyme-like"/>
    <property type="match status" value="1"/>
</dbReference>
<dbReference type="Gene3D" id="1.25.20.10">
    <property type="entry name" value="Bacterial muramidases"/>
    <property type="match status" value="1"/>
</dbReference>
<evidence type="ECO:0000256" key="3">
    <source>
        <dbReference type="ARBA" id="ARBA00022729"/>
    </source>
</evidence>
<dbReference type="InterPro" id="IPR008258">
    <property type="entry name" value="Transglycosylase_SLT_dom_1"/>
</dbReference>
<dbReference type="STRING" id="1902579.BHV28_12630"/>
<feature type="chain" id="PRO_5010742994" evidence="4">
    <location>
        <begin position="35"/>
        <end position="694"/>
    </location>
</feature>
<gene>
    <name evidence="6" type="ORF">BHV28_12630</name>
</gene>
<name>A0A1U9JVR8_9HYPH</name>
<keyword evidence="7" id="KW-1185">Reference proteome</keyword>
<dbReference type="Proteomes" id="UP000188912">
    <property type="component" value="Chromosome"/>
</dbReference>
<dbReference type="AlphaFoldDB" id="A0A1U9JVR8"/>
<comment type="similarity">
    <text evidence="2">Belongs to the virb1 family.</text>
</comment>
<keyword evidence="3 4" id="KW-0732">Signal</keyword>
<proteinExistence type="inferred from homology"/>
<evidence type="ECO:0000313" key="6">
    <source>
        <dbReference type="EMBL" id="AQS41948.1"/>
    </source>
</evidence>
<comment type="similarity">
    <text evidence="1">Belongs to the transglycosylase Slt family.</text>
</comment>
<evidence type="ECO:0000256" key="2">
    <source>
        <dbReference type="ARBA" id="ARBA00009387"/>
    </source>
</evidence>
<evidence type="ECO:0000256" key="1">
    <source>
        <dbReference type="ARBA" id="ARBA00007734"/>
    </source>
</evidence>
<dbReference type="PANTHER" id="PTHR37423">
    <property type="entry name" value="SOLUBLE LYTIC MUREIN TRANSGLYCOSYLASE-RELATED"/>
    <property type="match status" value="1"/>
</dbReference>
<dbReference type="PROSITE" id="PS51257">
    <property type="entry name" value="PROKAR_LIPOPROTEIN"/>
    <property type="match status" value="1"/>
</dbReference>
<dbReference type="Gene3D" id="1.10.530.10">
    <property type="match status" value="1"/>
</dbReference>
<dbReference type="CDD" id="cd13401">
    <property type="entry name" value="Slt70-like"/>
    <property type="match status" value="1"/>
</dbReference>
<sequence length="694" mass="75795">MRHAKKTVRIFKRVLTVFTAGGSVGACLSLAASAVQLPKAGPVPQMRPPASQQPATAQTIKTAALPASLKSGLDALHKGDTAAAMTARNSLPPHTLTHKTLSWAIATSGAATVSSADIRTAMNELAGWSGKSLMQANFERALARETHTPQHIIAAFSQTRPQTIHGMVSLGAALARTGRTREARAVVAPWWHKAKLSAREEQRVLNAFGTILSKEDHLIRFKVMLYTYRLASAERLLPYVDAKSLYTGFAAVARNAPDAAQKLNAVDKSWRRDPVYLFARTQYLRRTGHYTQAAKLMLQAPKNTSSLLDSDSWWVERRALSRELLDIRNYKLAYKLAAISATESASAADAEFHAGWYALRFLNQPKIAFKHFSRIPQLSSNAISTARGFYWMGRAAQAGAAPDRATGYFHRAAHYGTTYYGQLAASKLGMPMPEVVYPRPNARERGQFAAREPVQAMTVLEAAGYHDEAARLYRTLAQELDNPGELALLTAIAEQRNDHYTSLRIGKAAASRGLDVGALSHPLGAIPETANISASGKALAYAIARQESEFNPKAVSGAGARGILQLMPATAKTVARRNGLPYSLERLSSDPAYNATLGAHFLGDQLKQFDGSYILTFIGYNAGPGRAQEWIGRYGDPRNTGLDEIVDWIERIPYTETRNYVQRVMENYQVYKARLTGKTDIAGDLATGRQAAAR</sequence>
<evidence type="ECO:0000256" key="4">
    <source>
        <dbReference type="SAM" id="SignalP"/>
    </source>
</evidence>
<dbReference type="GO" id="GO:0008933">
    <property type="term" value="F:peptidoglycan lytic transglycosylase activity"/>
    <property type="evidence" value="ECO:0007669"/>
    <property type="project" value="InterPro"/>
</dbReference>
<dbReference type="GO" id="GO:0000270">
    <property type="term" value="P:peptidoglycan metabolic process"/>
    <property type="evidence" value="ECO:0007669"/>
    <property type="project" value="InterPro"/>
</dbReference>
<feature type="signal peptide" evidence="4">
    <location>
        <begin position="1"/>
        <end position="34"/>
    </location>
</feature>
<accession>A0A1U9JVR8</accession>
<organism evidence="6 7">
    <name type="scientific">Candidatus Tokpelaia hoelldobleri</name>
    <dbReference type="NCBI Taxonomy" id="1902579"/>
    <lineage>
        <taxon>Bacteria</taxon>
        <taxon>Pseudomonadati</taxon>
        <taxon>Pseudomonadota</taxon>
        <taxon>Alphaproteobacteria</taxon>
        <taxon>Hyphomicrobiales</taxon>
        <taxon>Candidatus Tokpelaia</taxon>
    </lineage>
</organism>
<feature type="domain" description="Transglycosylase SLT" evidence="5">
    <location>
        <begin position="532"/>
        <end position="636"/>
    </location>
</feature>
<dbReference type="InterPro" id="IPR023346">
    <property type="entry name" value="Lysozyme-like_dom_sf"/>
</dbReference>
<reference evidence="6 7" key="2">
    <citation type="journal article" date="2016" name="Sci. Rep.">
        <title>The genome of Rhizobiales bacteria in predatory ants reveals urease gene functions but no genes for nitrogen fixation.</title>
        <authorList>
            <person name="Neuvonen M.M."/>
            <person name="Tamarit D."/>
            <person name="Naslund K."/>
            <person name="Liebig J."/>
            <person name="Feldhaar H."/>
            <person name="Moran N.A."/>
            <person name="Guy L."/>
            <person name="Andersson S.G."/>
        </authorList>
    </citation>
    <scope>NUCLEOTIDE SEQUENCE [LARGE SCALE GENOMIC DNA]</scope>
    <source>
        <strain evidence="6 7">Hsal</strain>
    </source>
</reference>
<dbReference type="InterPro" id="IPR008939">
    <property type="entry name" value="Lytic_TGlycosylase_superhlx_U"/>
</dbReference>
<reference evidence="6 7" key="1">
    <citation type="journal article" date="2010" name="Science">
        <title>Genomic comparison of the ants Camponotus floridanus and Harpegnathos saltator.</title>
        <authorList>
            <person name="Bonasio R."/>
            <person name="Zhang G."/>
            <person name="Ye C."/>
            <person name="Mutti N.S."/>
            <person name="Fang X."/>
            <person name="Qin N."/>
            <person name="Donahue G."/>
            <person name="Yang P."/>
            <person name="Li Q."/>
            <person name="Li C."/>
            <person name="Zhang P."/>
            <person name="Huang Z."/>
            <person name="Berger S.L."/>
            <person name="Reinberg D."/>
            <person name="Wang J."/>
            <person name="Liebig J."/>
        </authorList>
    </citation>
    <scope>NUCLEOTIDE SEQUENCE [LARGE SCALE GENOMIC DNA]</scope>
    <source>
        <strain evidence="6 7">Hsal</strain>
    </source>
</reference>
<dbReference type="PANTHER" id="PTHR37423:SF2">
    <property type="entry name" value="MEMBRANE-BOUND LYTIC MUREIN TRANSGLYCOSYLASE C"/>
    <property type="match status" value="1"/>
</dbReference>
<dbReference type="GO" id="GO:0042597">
    <property type="term" value="C:periplasmic space"/>
    <property type="evidence" value="ECO:0007669"/>
    <property type="project" value="InterPro"/>
</dbReference>
<dbReference type="Pfam" id="PF01464">
    <property type="entry name" value="SLT"/>
    <property type="match status" value="1"/>
</dbReference>
<dbReference type="SUPFAM" id="SSF48435">
    <property type="entry name" value="Bacterial muramidases"/>
    <property type="match status" value="1"/>
</dbReference>
<dbReference type="InterPro" id="IPR000189">
    <property type="entry name" value="Transglyc_AS"/>
</dbReference>
<dbReference type="GO" id="GO:0016020">
    <property type="term" value="C:membrane"/>
    <property type="evidence" value="ECO:0007669"/>
    <property type="project" value="InterPro"/>
</dbReference>
<dbReference type="KEGG" id="thd:BHV28_12630"/>
<dbReference type="GO" id="GO:0004553">
    <property type="term" value="F:hydrolase activity, hydrolyzing O-glycosyl compounds"/>
    <property type="evidence" value="ECO:0007669"/>
    <property type="project" value="InterPro"/>
</dbReference>
<protein>
    <submittedName>
        <fullName evidence="6">Lytic transglycosylase</fullName>
    </submittedName>
</protein>